<evidence type="ECO:0000256" key="10">
    <source>
        <dbReference type="ARBA" id="ARBA00023242"/>
    </source>
</evidence>
<dbReference type="PANTHER" id="PTHR32297">
    <property type="entry name" value="SODIUM CHANNEL MODIFIER 1"/>
    <property type="match status" value="1"/>
</dbReference>
<evidence type="ECO:0000256" key="7">
    <source>
        <dbReference type="ARBA" id="ARBA00022771"/>
    </source>
</evidence>
<evidence type="ECO:0000313" key="13">
    <source>
        <dbReference type="EMBL" id="KZV58758.1"/>
    </source>
</evidence>
<proteinExistence type="predicted"/>
<evidence type="ECO:0000256" key="8">
    <source>
        <dbReference type="ARBA" id="ARBA00022833"/>
    </source>
</evidence>
<evidence type="ECO:0000256" key="6">
    <source>
        <dbReference type="ARBA" id="ARBA00022728"/>
    </source>
</evidence>
<keyword evidence="10" id="KW-0539">Nucleus</keyword>
<dbReference type="Pfam" id="PF15805">
    <property type="entry name" value="SCNM1_acidic"/>
    <property type="match status" value="1"/>
</dbReference>
<keyword evidence="4" id="KW-0507">mRNA processing</keyword>
<dbReference type="InterPro" id="IPR033570">
    <property type="entry name" value="SCNM1"/>
</dbReference>
<feature type="domain" description="Sodium channel modifier 1 acidic C-terminal" evidence="12">
    <location>
        <begin position="154"/>
        <end position="194"/>
    </location>
</feature>
<dbReference type="OrthoDB" id="1924550at2759"/>
<evidence type="ECO:0000256" key="2">
    <source>
        <dbReference type="ARBA" id="ARBA00004642"/>
    </source>
</evidence>
<protein>
    <recommendedName>
        <fullName evidence="3">Sodium channel modifier 1</fullName>
    </recommendedName>
</protein>
<dbReference type="GO" id="GO:0006397">
    <property type="term" value="P:mRNA processing"/>
    <property type="evidence" value="ECO:0007669"/>
    <property type="project" value="UniProtKB-KW"/>
</dbReference>
<dbReference type="Pfam" id="PF15803">
    <property type="entry name" value="zf-SCNM1"/>
    <property type="match status" value="1"/>
</dbReference>
<evidence type="ECO:0000259" key="12">
    <source>
        <dbReference type="Pfam" id="PF15805"/>
    </source>
</evidence>
<reference evidence="13 14" key="1">
    <citation type="journal article" date="2015" name="Proc. Natl. Acad. Sci. U.S.A.">
        <title>The resurrection genome of Boea hygrometrica: A blueprint for survival of dehydration.</title>
        <authorList>
            <person name="Xiao L."/>
            <person name="Yang G."/>
            <person name="Zhang L."/>
            <person name="Yang X."/>
            <person name="Zhao S."/>
            <person name="Ji Z."/>
            <person name="Zhou Q."/>
            <person name="Hu M."/>
            <person name="Wang Y."/>
            <person name="Chen M."/>
            <person name="Xu Y."/>
            <person name="Jin H."/>
            <person name="Xiao X."/>
            <person name="Hu G."/>
            <person name="Bao F."/>
            <person name="Hu Y."/>
            <person name="Wan P."/>
            <person name="Li L."/>
            <person name="Deng X."/>
            <person name="Kuang T."/>
            <person name="Xiang C."/>
            <person name="Zhu J.K."/>
            <person name="Oliver M.J."/>
            <person name="He Y."/>
        </authorList>
    </citation>
    <scope>NUCLEOTIDE SEQUENCE [LARGE SCALE GENOMIC DNA]</scope>
    <source>
        <strain evidence="14">cv. XS01</strain>
    </source>
</reference>
<keyword evidence="8" id="KW-0862">Zinc</keyword>
<dbReference type="GO" id="GO:0008380">
    <property type="term" value="P:RNA splicing"/>
    <property type="evidence" value="ECO:0007669"/>
    <property type="project" value="UniProtKB-KW"/>
</dbReference>
<evidence type="ECO:0000256" key="1">
    <source>
        <dbReference type="ARBA" id="ARBA00004324"/>
    </source>
</evidence>
<dbReference type="GO" id="GO:0008270">
    <property type="term" value="F:zinc ion binding"/>
    <property type="evidence" value="ECO:0007669"/>
    <property type="project" value="UniProtKB-KW"/>
</dbReference>
<evidence type="ECO:0000256" key="5">
    <source>
        <dbReference type="ARBA" id="ARBA00022723"/>
    </source>
</evidence>
<keyword evidence="7" id="KW-0863">Zinc-finger</keyword>
<dbReference type="GO" id="GO:0005681">
    <property type="term" value="C:spliceosomal complex"/>
    <property type="evidence" value="ECO:0007669"/>
    <property type="project" value="UniProtKB-KW"/>
</dbReference>
<keyword evidence="13" id="KW-0406">Ion transport</keyword>
<gene>
    <name evidence="13" type="ORF">F511_24585</name>
</gene>
<comment type="subcellular location">
    <subcellularLocation>
        <location evidence="1">Nucleus speckle</location>
    </subcellularLocation>
    <subcellularLocation>
        <location evidence="2">Nucleus</location>
        <location evidence="2">Nucleoplasm</location>
    </subcellularLocation>
</comment>
<name>A0A2Z7DFS8_9LAMI</name>
<keyword evidence="13" id="KW-0407">Ion channel</keyword>
<keyword evidence="6" id="KW-0747">Spliceosome</keyword>
<dbReference type="EMBL" id="KQ986337">
    <property type="protein sequence ID" value="KZV58758.1"/>
    <property type="molecule type" value="Genomic_DNA"/>
</dbReference>
<dbReference type="AlphaFoldDB" id="A0A2Z7DFS8"/>
<keyword evidence="5" id="KW-0479">Metal-binding</keyword>
<evidence type="ECO:0000313" key="14">
    <source>
        <dbReference type="Proteomes" id="UP000250235"/>
    </source>
</evidence>
<dbReference type="InterPro" id="IPR031625">
    <property type="entry name" value="SCNM1_acidic"/>
</dbReference>
<dbReference type="GO" id="GO:0016607">
    <property type="term" value="C:nuclear speck"/>
    <property type="evidence" value="ECO:0007669"/>
    <property type="project" value="UniProtKB-SubCell"/>
</dbReference>
<dbReference type="Proteomes" id="UP000250235">
    <property type="component" value="Unassembled WGS sequence"/>
</dbReference>
<evidence type="ECO:0000256" key="3">
    <source>
        <dbReference type="ARBA" id="ARBA00020620"/>
    </source>
</evidence>
<evidence type="ECO:0000256" key="4">
    <source>
        <dbReference type="ARBA" id="ARBA00022664"/>
    </source>
</evidence>
<accession>A0A2Z7DFS8</accession>
<evidence type="ECO:0000259" key="11">
    <source>
        <dbReference type="Pfam" id="PF15803"/>
    </source>
</evidence>
<dbReference type="PANTHER" id="PTHR32297:SF1">
    <property type="entry name" value="SODIUM CHANNEL MODIFIER 1"/>
    <property type="match status" value="1"/>
</dbReference>
<keyword evidence="13" id="KW-0813">Transport</keyword>
<organism evidence="13 14">
    <name type="scientific">Dorcoceras hygrometricum</name>
    <dbReference type="NCBI Taxonomy" id="472368"/>
    <lineage>
        <taxon>Eukaryota</taxon>
        <taxon>Viridiplantae</taxon>
        <taxon>Streptophyta</taxon>
        <taxon>Embryophyta</taxon>
        <taxon>Tracheophyta</taxon>
        <taxon>Spermatophyta</taxon>
        <taxon>Magnoliopsida</taxon>
        <taxon>eudicotyledons</taxon>
        <taxon>Gunneridae</taxon>
        <taxon>Pentapetalae</taxon>
        <taxon>asterids</taxon>
        <taxon>lamiids</taxon>
        <taxon>Lamiales</taxon>
        <taxon>Gesneriaceae</taxon>
        <taxon>Didymocarpoideae</taxon>
        <taxon>Trichosporeae</taxon>
        <taxon>Loxocarpinae</taxon>
        <taxon>Dorcoceras</taxon>
    </lineage>
</organism>
<sequence>MSVFGGESWAREAQHRKRRVDDLLLDGIDAASYKKLSNGKFACLICPQNPILDTLIMLSTHVKHSCHRTAAMRFRDRELARREEVNKRVAFSDSPSRMTSSKPLIQQVHKVASEVYCSGVDFSSRTSENPVSESGTCDHGAQRGVTGKVQQLDSRERREKELKFTAAGWKRDCHGSWFKDENVEFDSDEEDPNDVLTDTS</sequence>
<dbReference type="GO" id="GO:0034220">
    <property type="term" value="P:monoatomic ion transmembrane transport"/>
    <property type="evidence" value="ECO:0007669"/>
    <property type="project" value="UniProtKB-KW"/>
</dbReference>
<keyword evidence="14" id="KW-1185">Reference proteome</keyword>
<dbReference type="InterPro" id="IPR031622">
    <property type="entry name" value="Znf-SCNM1"/>
</dbReference>
<feature type="domain" description="Sodium channel modifier 1 zinc-finger" evidence="11">
    <location>
        <begin position="43"/>
        <end position="67"/>
    </location>
</feature>
<keyword evidence="9" id="KW-0508">mRNA splicing</keyword>
<evidence type="ECO:0000256" key="9">
    <source>
        <dbReference type="ARBA" id="ARBA00023187"/>
    </source>
</evidence>